<keyword evidence="1" id="KW-0812">Transmembrane</keyword>
<dbReference type="AlphaFoldDB" id="A0A1G2TFF1"/>
<proteinExistence type="predicted"/>
<sequence>MIPSLSLEIIFNTLVAIIFLIYWGVAFVILYHLTRFGIGVQPKKFAAIFLLGSVALSFLTIILFTGIDINSLIP</sequence>
<protein>
    <recommendedName>
        <fullName evidence="4">DUF1146 domain-containing protein</fullName>
    </recommendedName>
</protein>
<dbReference type="Proteomes" id="UP000178175">
    <property type="component" value="Unassembled WGS sequence"/>
</dbReference>
<evidence type="ECO:0008006" key="4">
    <source>
        <dbReference type="Google" id="ProtNLM"/>
    </source>
</evidence>
<evidence type="ECO:0000256" key="1">
    <source>
        <dbReference type="SAM" id="Phobius"/>
    </source>
</evidence>
<evidence type="ECO:0000313" key="3">
    <source>
        <dbReference type="Proteomes" id="UP000178175"/>
    </source>
</evidence>
<gene>
    <name evidence="2" type="ORF">A3C70_01225</name>
</gene>
<reference evidence="2 3" key="1">
    <citation type="journal article" date="2016" name="Nat. Commun.">
        <title>Thousands of microbial genomes shed light on interconnected biogeochemical processes in an aquifer system.</title>
        <authorList>
            <person name="Anantharaman K."/>
            <person name="Brown C.T."/>
            <person name="Hug L.A."/>
            <person name="Sharon I."/>
            <person name="Castelle C.J."/>
            <person name="Probst A.J."/>
            <person name="Thomas B.C."/>
            <person name="Singh A."/>
            <person name="Wilkins M.J."/>
            <person name="Karaoz U."/>
            <person name="Brodie E.L."/>
            <person name="Williams K.H."/>
            <person name="Hubbard S.S."/>
            <person name="Banfield J.F."/>
        </authorList>
    </citation>
    <scope>NUCLEOTIDE SEQUENCE [LARGE SCALE GENOMIC DNA]</scope>
</reference>
<accession>A0A1G2TFF1</accession>
<dbReference type="EMBL" id="MHVR01000013">
    <property type="protein sequence ID" value="OHA96025.1"/>
    <property type="molecule type" value="Genomic_DNA"/>
</dbReference>
<keyword evidence="1" id="KW-1133">Transmembrane helix</keyword>
<feature type="transmembrane region" description="Helical" evidence="1">
    <location>
        <begin position="12"/>
        <end position="33"/>
    </location>
</feature>
<evidence type="ECO:0000313" key="2">
    <source>
        <dbReference type="EMBL" id="OHA96025.1"/>
    </source>
</evidence>
<name>A0A1G2TFF1_9BACT</name>
<feature type="transmembrane region" description="Helical" evidence="1">
    <location>
        <begin position="45"/>
        <end position="67"/>
    </location>
</feature>
<organism evidence="2 3">
    <name type="scientific">Candidatus Zambryskibacteria bacterium RIFCSPHIGHO2_02_FULL_43_14</name>
    <dbReference type="NCBI Taxonomy" id="1802748"/>
    <lineage>
        <taxon>Bacteria</taxon>
        <taxon>Candidatus Zambryskiibacteriota</taxon>
    </lineage>
</organism>
<comment type="caution">
    <text evidence="2">The sequence shown here is derived from an EMBL/GenBank/DDBJ whole genome shotgun (WGS) entry which is preliminary data.</text>
</comment>
<keyword evidence="1" id="KW-0472">Membrane</keyword>